<feature type="transmembrane region" description="Helical" evidence="5">
    <location>
        <begin position="241"/>
        <end position="259"/>
    </location>
</feature>
<proteinExistence type="predicted"/>
<evidence type="ECO:0000256" key="4">
    <source>
        <dbReference type="ARBA" id="ARBA00023136"/>
    </source>
</evidence>
<dbReference type="EMBL" id="DROK01000229">
    <property type="protein sequence ID" value="HHI97732.1"/>
    <property type="molecule type" value="Genomic_DNA"/>
</dbReference>
<dbReference type="GO" id="GO:0008273">
    <property type="term" value="F:calcium, potassium:sodium antiporter activity"/>
    <property type="evidence" value="ECO:0007669"/>
    <property type="project" value="TreeGrafter"/>
</dbReference>
<dbReference type="Proteomes" id="UP000886101">
    <property type="component" value="Unassembled WGS sequence"/>
</dbReference>
<comment type="caution">
    <text evidence="7">The sequence shown here is derived from an EMBL/GenBank/DDBJ whole genome shotgun (WGS) entry which is preliminary data.</text>
</comment>
<evidence type="ECO:0000259" key="6">
    <source>
        <dbReference type="Pfam" id="PF01699"/>
    </source>
</evidence>
<evidence type="ECO:0000256" key="3">
    <source>
        <dbReference type="ARBA" id="ARBA00022989"/>
    </source>
</evidence>
<feature type="transmembrane region" description="Helical" evidence="5">
    <location>
        <begin position="266"/>
        <end position="283"/>
    </location>
</feature>
<dbReference type="GO" id="GO:0006874">
    <property type="term" value="P:intracellular calcium ion homeostasis"/>
    <property type="evidence" value="ECO:0007669"/>
    <property type="project" value="TreeGrafter"/>
</dbReference>
<feature type="transmembrane region" description="Helical" evidence="5">
    <location>
        <begin position="43"/>
        <end position="65"/>
    </location>
</feature>
<dbReference type="Pfam" id="PF01699">
    <property type="entry name" value="Na_Ca_ex"/>
    <property type="match status" value="2"/>
</dbReference>
<feature type="non-terminal residue" evidence="7">
    <location>
        <position position="1"/>
    </location>
</feature>
<name>A0A7V5P175_9BACT</name>
<protein>
    <submittedName>
        <fullName evidence="7">Calcium/sodium antiporter</fullName>
    </submittedName>
</protein>
<dbReference type="InterPro" id="IPR044880">
    <property type="entry name" value="NCX_ion-bd_dom_sf"/>
</dbReference>
<feature type="transmembrane region" description="Helical" evidence="5">
    <location>
        <begin position="207"/>
        <end position="229"/>
    </location>
</feature>
<keyword evidence="4 5" id="KW-0472">Membrane</keyword>
<dbReference type="InterPro" id="IPR004481">
    <property type="entry name" value="K/Na/Ca-exchanger"/>
</dbReference>
<dbReference type="InterPro" id="IPR004837">
    <property type="entry name" value="NaCa_Exmemb"/>
</dbReference>
<dbReference type="PANTHER" id="PTHR10846">
    <property type="entry name" value="SODIUM/POTASSIUM/CALCIUM EXCHANGER"/>
    <property type="match status" value="1"/>
</dbReference>
<evidence type="ECO:0000256" key="2">
    <source>
        <dbReference type="ARBA" id="ARBA00022692"/>
    </source>
</evidence>
<evidence type="ECO:0000256" key="5">
    <source>
        <dbReference type="SAM" id="Phobius"/>
    </source>
</evidence>
<feature type="domain" description="Sodium/calcium exchanger membrane region" evidence="6">
    <location>
        <begin position="142"/>
        <end position="283"/>
    </location>
</feature>
<dbReference type="GO" id="GO:0005262">
    <property type="term" value="F:calcium channel activity"/>
    <property type="evidence" value="ECO:0007669"/>
    <property type="project" value="TreeGrafter"/>
</dbReference>
<gene>
    <name evidence="7" type="ORF">ENJ96_07745</name>
</gene>
<dbReference type="AlphaFoldDB" id="A0A7V5P175"/>
<dbReference type="NCBIfam" id="TIGR00367">
    <property type="entry name" value="calcium/sodium antiporter"/>
    <property type="match status" value="1"/>
</dbReference>
<comment type="subcellular location">
    <subcellularLocation>
        <location evidence="1">Membrane</location>
        <topology evidence="1">Multi-pass membrane protein</topology>
    </subcellularLocation>
</comment>
<organism evidence="7">
    <name type="scientific">Thermodesulfatator atlanticus</name>
    <dbReference type="NCBI Taxonomy" id="501497"/>
    <lineage>
        <taxon>Bacteria</taxon>
        <taxon>Pseudomonadati</taxon>
        <taxon>Thermodesulfobacteriota</taxon>
        <taxon>Thermodesulfobacteria</taxon>
        <taxon>Thermodesulfobacteriales</taxon>
        <taxon>Thermodesulfatatoraceae</taxon>
        <taxon>Thermodesulfatator</taxon>
    </lineage>
</organism>
<feature type="transmembrane region" description="Helical" evidence="5">
    <location>
        <begin position="139"/>
        <end position="157"/>
    </location>
</feature>
<evidence type="ECO:0000313" key="7">
    <source>
        <dbReference type="EMBL" id="HHI97732.1"/>
    </source>
</evidence>
<feature type="domain" description="Sodium/calcium exchanger membrane region" evidence="6">
    <location>
        <begin position="3"/>
        <end position="118"/>
    </location>
</feature>
<dbReference type="GO" id="GO:0005886">
    <property type="term" value="C:plasma membrane"/>
    <property type="evidence" value="ECO:0007669"/>
    <property type="project" value="TreeGrafter"/>
</dbReference>
<keyword evidence="2 5" id="KW-0812">Transmembrane</keyword>
<accession>A0A7V5P175</accession>
<feature type="transmembrane region" description="Helical" evidence="5">
    <location>
        <begin position="72"/>
        <end position="92"/>
    </location>
</feature>
<sequence>TRLALLLRVSPLVIGLTVVAFGTSAPELAATLAASFKGLGDVAFGNVIGSNIANLGLVLGLTALVRPLKTSFRFVTQEVPFMLFTGGLLFVLARDGALGRTEGLVFLFLLAVFLWFLFRREGSVASPFPGEGPAPPKKILFYLAGVALGVGLLSFGANVLVEGAVGLARRFGVSERVIGLTLVALGTSLPELVSTLVAAYRRAGDIILGNIIGSNIMNVLAILGLTPLIRPFSFSKEEVVLDLGVMMAFSLVAWGMLAYQKGLGRLKGAVLLAGYLIYVYFLYR</sequence>
<keyword evidence="3 5" id="KW-1133">Transmembrane helix</keyword>
<feature type="transmembrane region" description="Helical" evidence="5">
    <location>
        <begin position="98"/>
        <end position="118"/>
    </location>
</feature>
<feature type="transmembrane region" description="Helical" evidence="5">
    <location>
        <begin position="177"/>
        <end position="200"/>
    </location>
</feature>
<evidence type="ECO:0000256" key="1">
    <source>
        <dbReference type="ARBA" id="ARBA00004141"/>
    </source>
</evidence>
<reference evidence="7" key="1">
    <citation type="journal article" date="2020" name="mSystems">
        <title>Genome- and Community-Level Interaction Insights into Carbon Utilization and Element Cycling Functions of Hydrothermarchaeota in Hydrothermal Sediment.</title>
        <authorList>
            <person name="Zhou Z."/>
            <person name="Liu Y."/>
            <person name="Xu W."/>
            <person name="Pan J."/>
            <person name="Luo Z.H."/>
            <person name="Li M."/>
        </authorList>
    </citation>
    <scope>NUCLEOTIDE SEQUENCE [LARGE SCALE GENOMIC DNA]</scope>
    <source>
        <strain evidence="7">HyVt-533</strain>
    </source>
</reference>
<dbReference type="Gene3D" id="1.20.1420.30">
    <property type="entry name" value="NCX, central ion-binding region"/>
    <property type="match status" value="1"/>
</dbReference>
<dbReference type="PANTHER" id="PTHR10846:SF8">
    <property type="entry name" value="INNER MEMBRANE PROTEIN YRBG"/>
    <property type="match status" value="1"/>
</dbReference>